<proteinExistence type="predicted"/>
<protein>
    <submittedName>
        <fullName evidence="2">Uncharacterized protein</fullName>
    </submittedName>
</protein>
<evidence type="ECO:0000313" key="2">
    <source>
        <dbReference type="EMBL" id="KAA6355858.1"/>
    </source>
</evidence>
<accession>A0A5J4TC60</accession>
<gene>
    <name evidence="2" type="ORF">EZS28_048615</name>
</gene>
<comment type="caution">
    <text evidence="2">The sequence shown here is derived from an EMBL/GenBank/DDBJ whole genome shotgun (WGS) entry which is preliminary data.</text>
</comment>
<feature type="region of interest" description="Disordered" evidence="1">
    <location>
        <begin position="184"/>
        <end position="214"/>
    </location>
</feature>
<evidence type="ECO:0000256" key="1">
    <source>
        <dbReference type="SAM" id="MobiDB-lite"/>
    </source>
</evidence>
<feature type="non-terminal residue" evidence="2">
    <location>
        <position position="332"/>
    </location>
</feature>
<feature type="compositionally biased region" description="Basic and acidic residues" evidence="1">
    <location>
        <begin position="184"/>
        <end position="207"/>
    </location>
</feature>
<dbReference type="AlphaFoldDB" id="A0A5J4TC60"/>
<reference evidence="2 3" key="1">
    <citation type="submission" date="2019-03" db="EMBL/GenBank/DDBJ databases">
        <title>Single cell metagenomics reveals metabolic interactions within the superorganism composed of flagellate Streblomastix strix and complex community of Bacteroidetes bacteria on its surface.</title>
        <authorList>
            <person name="Treitli S.C."/>
            <person name="Kolisko M."/>
            <person name="Husnik F."/>
            <person name="Keeling P."/>
            <person name="Hampl V."/>
        </authorList>
    </citation>
    <scope>NUCLEOTIDE SEQUENCE [LARGE SCALE GENOMIC DNA]</scope>
    <source>
        <strain evidence="2">ST1C</strain>
    </source>
</reference>
<evidence type="ECO:0000313" key="3">
    <source>
        <dbReference type="Proteomes" id="UP000324800"/>
    </source>
</evidence>
<dbReference type="EMBL" id="SNRW01033938">
    <property type="protein sequence ID" value="KAA6355858.1"/>
    <property type="molecule type" value="Genomic_DNA"/>
</dbReference>
<organism evidence="2 3">
    <name type="scientific">Streblomastix strix</name>
    <dbReference type="NCBI Taxonomy" id="222440"/>
    <lineage>
        <taxon>Eukaryota</taxon>
        <taxon>Metamonada</taxon>
        <taxon>Preaxostyla</taxon>
        <taxon>Oxymonadida</taxon>
        <taxon>Streblomastigidae</taxon>
        <taxon>Streblomastix</taxon>
    </lineage>
</organism>
<name>A0A5J4TC60_9EUKA</name>
<dbReference type="Proteomes" id="UP000324800">
    <property type="component" value="Unassembled WGS sequence"/>
</dbReference>
<sequence length="332" mass="37788">MYVIKKETRTFKPDLKNLKEDFLLGIKCRWFTTTGELQEAIFSTKDIQKVEKLRWPEEQLIQYKSMDQIQQLIQAVVGGDQAAMQQFQQLLQDPQQGPQVIKALQTLAQQGDQGAQQLLQMLQQGGGGQQAPAGGGQPMAAKLGGKLRTVKALNNICPEGFELKSFKAGGTLCKKCMKKAEDGAKIDKKPSSVAEEFKQAKGKKEPKPNTAKKQLGGTLVTPQAVEKFKAYKQGGLFNKKVVLRTKNKQQDKIRIDEPGLLFTKEFEILFNRDETGSYKERAFREFKYIFLMLDWRSPYADYNEHDRHNSAREDSRLTEEEWQDLSFRAACR</sequence>